<dbReference type="RefSeq" id="WP_003694088.1">
    <property type="nucleotide sequence ID" value="NZ_AYYL01000048.1"/>
</dbReference>
<accession>A0A1I2SYT2</accession>
<name>A0A1I2SYT2_9LACO</name>
<dbReference type="Proteomes" id="UP000182635">
    <property type="component" value="Unassembled WGS sequence"/>
</dbReference>
<sequence length="143" mass="15418">MAEDNNIVLATKEQGLGEVRIAPEVIEVIIGIAASQVEGVCSMRGSLANSLTELIGRKNRGRGVKLENTEDGLLVDVYVFLNYGVSVPKVACEIQDKVRQQVLFMTGLEIAGVDVHVCGIIPEKEIPAIDPNNPFGEENGEEN</sequence>
<organism evidence="2 3">
    <name type="scientific">Ligilactobacillus ruminis DSM 20403 = NBRC 102161</name>
    <dbReference type="NCBI Taxonomy" id="1423798"/>
    <lineage>
        <taxon>Bacteria</taxon>
        <taxon>Bacillati</taxon>
        <taxon>Bacillota</taxon>
        <taxon>Bacilli</taxon>
        <taxon>Lactobacillales</taxon>
        <taxon>Lactobacillaceae</taxon>
        <taxon>Ligilactobacillus</taxon>
    </lineage>
</organism>
<reference evidence="3" key="1">
    <citation type="submission" date="2016-10" db="EMBL/GenBank/DDBJ databases">
        <authorList>
            <person name="Varghese N."/>
            <person name="Submissions S."/>
        </authorList>
    </citation>
    <scope>NUCLEOTIDE SEQUENCE [LARGE SCALE GENOMIC DNA]</scope>
    <source>
        <strain evidence="3">DSM 20403</strain>
    </source>
</reference>
<dbReference type="Pfam" id="PF03780">
    <property type="entry name" value="Asp23"/>
    <property type="match status" value="1"/>
</dbReference>
<comment type="similarity">
    <text evidence="1">Belongs to the asp23 family.</text>
</comment>
<gene>
    <name evidence="2" type="ORF">SAMN02910432_01914</name>
</gene>
<dbReference type="GeneID" id="29802054"/>
<dbReference type="PANTHER" id="PTHR34297:SF1">
    <property type="entry name" value="ASP23_GLS24 FAMILY ENVELOPE STRESS RESPONSE PROTEIN"/>
    <property type="match status" value="1"/>
</dbReference>
<evidence type="ECO:0000313" key="3">
    <source>
        <dbReference type="Proteomes" id="UP000182635"/>
    </source>
</evidence>
<protein>
    <submittedName>
        <fullName evidence="2">Uncharacterized conserved protein YloU, alkaline shock protein (Asp23) family</fullName>
    </submittedName>
</protein>
<dbReference type="InterPro" id="IPR005531">
    <property type="entry name" value="Asp23"/>
</dbReference>
<dbReference type="AlphaFoldDB" id="A0A1I2SYT2"/>
<evidence type="ECO:0000256" key="1">
    <source>
        <dbReference type="ARBA" id="ARBA00005721"/>
    </source>
</evidence>
<proteinExistence type="inferred from homology"/>
<dbReference type="OrthoDB" id="9793465at2"/>
<dbReference type="EMBL" id="FOPI01000043">
    <property type="protein sequence ID" value="SFG57862.1"/>
    <property type="molecule type" value="Genomic_DNA"/>
</dbReference>
<evidence type="ECO:0000313" key="2">
    <source>
        <dbReference type="EMBL" id="SFG57862.1"/>
    </source>
</evidence>
<dbReference type="PANTHER" id="PTHR34297">
    <property type="entry name" value="HYPOTHETICAL CYTOSOLIC PROTEIN-RELATED"/>
    <property type="match status" value="1"/>
</dbReference>